<dbReference type="AlphaFoldDB" id="A0A157T2U3"/>
<accession>A0A157T2U3</accession>
<evidence type="ECO:0000256" key="1">
    <source>
        <dbReference type="SAM" id="Phobius"/>
    </source>
</evidence>
<proteinExistence type="predicted"/>
<organism evidence="2 3">
    <name type="scientific">Saccharolobus solfataricus</name>
    <name type="common">Sulfolobus solfataricus</name>
    <dbReference type="NCBI Taxonomy" id="2287"/>
    <lineage>
        <taxon>Archaea</taxon>
        <taxon>Thermoproteota</taxon>
        <taxon>Thermoprotei</taxon>
        <taxon>Sulfolobales</taxon>
        <taxon>Sulfolobaceae</taxon>
        <taxon>Saccharolobus</taxon>
    </lineage>
</organism>
<protein>
    <submittedName>
        <fullName evidence="2">Uncharacterized protein</fullName>
    </submittedName>
</protein>
<evidence type="ECO:0000313" key="3">
    <source>
        <dbReference type="Proteomes" id="UP000076770"/>
    </source>
</evidence>
<feature type="transmembrane region" description="Helical" evidence="1">
    <location>
        <begin position="64"/>
        <end position="80"/>
    </location>
</feature>
<dbReference type="Proteomes" id="UP000076770">
    <property type="component" value="Chromosome i"/>
</dbReference>
<sequence length="95" mass="11508">MEKEFYYSLLTHDYTSYWVDKFRDVLEKLEEEVSMKKFLSILLYYLFSSSIKFSSLTIQTYSSVLLYFVLRNINFYFASIRKKAIIMESNLYPIC</sequence>
<keyword evidence="1" id="KW-1133">Transmembrane helix</keyword>
<keyword evidence="1" id="KW-0812">Transmembrane</keyword>
<name>A0A157T2U3_SACSO</name>
<gene>
    <name evidence="2" type="ORF">SSOP1_1637</name>
</gene>
<reference evidence="3" key="1">
    <citation type="submission" date="2016-04" db="EMBL/GenBank/DDBJ databases">
        <authorList>
            <person name="Shah S.A."/>
            <person name="Garrett R.A."/>
        </authorList>
    </citation>
    <scope>NUCLEOTIDE SEQUENCE [LARGE SCALE GENOMIC DNA]</scope>
    <source>
        <strain evidence="3">ATCC 35091 / DSM 1616 / JCM 8930 / NBRC 15331 / P1</strain>
    </source>
</reference>
<dbReference type="PATRIC" id="fig|2287.9.peg.1712"/>
<evidence type="ECO:0000313" key="2">
    <source>
        <dbReference type="EMBL" id="SAI85191.1"/>
    </source>
</evidence>
<dbReference type="EMBL" id="LT549890">
    <property type="protein sequence ID" value="SAI85191.1"/>
    <property type="molecule type" value="Genomic_DNA"/>
</dbReference>
<keyword evidence="1" id="KW-0472">Membrane</keyword>